<evidence type="ECO:0000256" key="6">
    <source>
        <dbReference type="ARBA" id="ARBA00023002"/>
    </source>
</evidence>
<evidence type="ECO:0000256" key="4">
    <source>
        <dbReference type="ARBA" id="ARBA00022723"/>
    </source>
</evidence>
<feature type="domain" description="MnmG N-terminal" evidence="9">
    <location>
        <begin position="3"/>
        <end position="215"/>
    </location>
</feature>
<keyword evidence="2" id="KW-0004">4Fe-4S</keyword>
<dbReference type="InterPro" id="IPR036188">
    <property type="entry name" value="FAD/NAD-bd_sf"/>
</dbReference>
<dbReference type="EMBL" id="LOED01000028">
    <property type="protein sequence ID" value="KXG75294.1"/>
    <property type="molecule type" value="Genomic_DNA"/>
</dbReference>
<keyword evidence="3" id="KW-0285">Flavoprotein</keyword>
<dbReference type="OrthoDB" id="2181at2"/>
<dbReference type="PANTHER" id="PTHR43498:SF1">
    <property type="entry name" value="COB--COM HETERODISULFIDE REDUCTASE IRON-SULFUR SUBUNIT A"/>
    <property type="match status" value="1"/>
</dbReference>
<dbReference type="PATRIC" id="fig|520764.3.peg.2073"/>
<protein>
    <submittedName>
        <fullName evidence="10">Methylenetetrahydrofolate--tRNA-(Uracil-5-)-methyltransferase TrmFO</fullName>
        <ecNumber evidence="10">2.1.1.74</ecNumber>
    </submittedName>
</protein>
<dbReference type="AlphaFoldDB" id="A0A140L419"/>
<dbReference type="EC" id="2.1.1.74" evidence="10"/>
<keyword evidence="6" id="KW-0560">Oxidoreductase</keyword>
<dbReference type="GO" id="GO:0046872">
    <property type="term" value="F:metal ion binding"/>
    <property type="evidence" value="ECO:0007669"/>
    <property type="project" value="UniProtKB-KW"/>
</dbReference>
<dbReference type="GO" id="GO:0016491">
    <property type="term" value="F:oxidoreductase activity"/>
    <property type="evidence" value="ECO:0007669"/>
    <property type="project" value="UniProtKB-KW"/>
</dbReference>
<evidence type="ECO:0000259" key="9">
    <source>
        <dbReference type="Pfam" id="PF01134"/>
    </source>
</evidence>
<dbReference type="InParanoid" id="A0A140L419"/>
<name>A0A140L419_9FIRM</name>
<organism evidence="10 11">
    <name type="scientific">Fervidicola ferrireducens</name>
    <dbReference type="NCBI Taxonomy" id="520764"/>
    <lineage>
        <taxon>Bacteria</taxon>
        <taxon>Bacillati</taxon>
        <taxon>Bacillota</taxon>
        <taxon>Clostridia</taxon>
        <taxon>Thermosediminibacterales</taxon>
        <taxon>Thermosediminibacteraceae</taxon>
        <taxon>Fervidicola</taxon>
    </lineage>
</organism>
<keyword evidence="4" id="KW-0479">Metal-binding</keyword>
<keyword evidence="10" id="KW-0808">Transferase</keyword>
<dbReference type="Pfam" id="PF01134">
    <property type="entry name" value="GIDA"/>
    <property type="match status" value="2"/>
</dbReference>
<dbReference type="SUPFAM" id="SSF51905">
    <property type="entry name" value="FAD/NAD(P)-binding domain"/>
    <property type="match status" value="1"/>
</dbReference>
<keyword evidence="8" id="KW-0411">Iron-sulfur</keyword>
<keyword evidence="10" id="KW-0489">Methyltransferase</keyword>
<evidence type="ECO:0000256" key="8">
    <source>
        <dbReference type="ARBA" id="ARBA00023014"/>
    </source>
</evidence>
<sequence>MPKVVVIGGGWSGCAAALAARKAGAEVVLLERTDMLLGTGLVGGIMRNNGRFTATEEMIAMGAGELFEVTDKVARHKNVEFPGHKHATLYDVSKVEPAVKKVLLEAGIEIHTMSRVRDIEMEGNKIKTVITDNDEVFSGDVFVECTGTAGPQNNCTKYGNGCAMCILRCPSYGGRVSIAAKAGVKEMMAKKADGTYGAMSGSCKLHKDSLSEEIVEKLNTTGVAVIPVPPEVREDEKILTKKACQQYALKEFVENVVLLDTGHAKLMTPYFPLDQLRRIPGFENARYEDPYAGNLGNSIRYMAMSPRDNYLKVQGVENLFCAGEKAGPLVGHTEAICTGTLAGANAVRYAAGVSLATIPTELAVGDAITYVNEQMKTEEGISKKYTFSGSVYFERMKQLGLYTTDVDKIRERVEKAGMLNFFNQKIV</sequence>
<dbReference type="Gene3D" id="3.50.50.60">
    <property type="entry name" value="FAD/NAD(P)-binding domain"/>
    <property type="match status" value="2"/>
</dbReference>
<dbReference type="InterPro" id="IPR039650">
    <property type="entry name" value="HdrA-like"/>
</dbReference>
<dbReference type="PANTHER" id="PTHR43498">
    <property type="entry name" value="FERREDOXIN:COB-COM HETERODISULFIDE REDUCTASE SUBUNIT A"/>
    <property type="match status" value="1"/>
</dbReference>
<dbReference type="GO" id="GO:0032259">
    <property type="term" value="P:methylation"/>
    <property type="evidence" value="ECO:0007669"/>
    <property type="project" value="UniProtKB-KW"/>
</dbReference>
<evidence type="ECO:0000256" key="7">
    <source>
        <dbReference type="ARBA" id="ARBA00023004"/>
    </source>
</evidence>
<evidence type="ECO:0000313" key="10">
    <source>
        <dbReference type="EMBL" id="KXG75294.1"/>
    </source>
</evidence>
<feature type="domain" description="MnmG N-terminal" evidence="9">
    <location>
        <begin position="275"/>
        <end position="352"/>
    </location>
</feature>
<accession>A0A140L419</accession>
<keyword evidence="7" id="KW-0408">Iron</keyword>
<dbReference type="Proteomes" id="UP000070427">
    <property type="component" value="Unassembled WGS sequence"/>
</dbReference>
<dbReference type="STRING" id="520764.AN618_19320"/>
<dbReference type="RefSeq" id="WP_066354386.1">
    <property type="nucleotide sequence ID" value="NZ_LOED01000028.1"/>
</dbReference>
<evidence type="ECO:0000256" key="1">
    <source>
        <dbReference type="ARBA" id="ARBA00001974"/>
    </source>
</evidence>
<evidence type="ECO:0000313" key="11">
    <source>
        <dbReference type="Proteomes" id="UP000070427"/>
    </source>
</evidence>
<evidence type="ECO:0000256" key="2">
    <source>
        <dbReference type="ARBA" id="ARBA00022485"/>
    </source>
</evidence>
<comment type="cofactor">
    <cofactor evidence="1">
        <name>FAD</name>
        <dbReference type="ChEBI" id="CHEBI:57692"/>
    </cofactor>
</comment>
<comment type="caution">
    <text evidence="10">The sequence shown here is derived from an EMBL/GenBank/DDBJ whole genome shotgun (WGS) entry which is preliminary data.</text>
</comment>
<reference evidence="10 11" key="1">
    <citation type="submission" date="2015-12" db="EMBL/GenBank/DDBJ databases">
        <title>Draft genome sequnece of Fervidicola ferrireducens strain Y170.</title>
        <authorList>
            <person name="Patel B.K."/>
        </authorList>
    </citation>
    <scope>NUCLEOTIDE SEQUENCE [LARGE SCALE GENOMIC DNA]</scope>
    <source>
        <strain evidence="10 11">Y170</strain>
    </source>
</reference>
<gene>
    <name evidence="10" type="primary">trmFO_2</name>
    <name evidence="10" type="ORF">AN618_19320</name>
</gene>
<keyword evidence="5" id="KW-0274">FAD</keyword>
<evidence type="ECO:0000256" key="3">
    <source>
        <dbReference type="ARBA" id="ARBA00022630"/>
    </source>
</evidence>
<evidence type="ECO:0000256" key="5">
    <source>
        <dbReference type="ARBA" id="ARBA00022827"/>
    </source>
</evidence>
<dbReference type="GO" id="GO:0051539">
    <property type="term" value="F:4 iron, 4 sulfur cluster binding"/>
    <property type="evidence" value="ECO:0007669"/>
    <property type="project" value="UniProtKB-KW"/>
</dbReference>
<keyword evidence="11" id="KW-1185">Reference proteome</keyword>
<dbReference type="GO" id="GO:0047151">
    <property type="term" value="F:tRNA (uracil(54)-C5)-methyltransferase activity, 5,10-methylenetetrahydrofolate-dependent"/>
    <property type="evidence" value="ECO:0007669"/>
    <property type="project" value="UniProtKB-EC"/>
</dbReference>
<proteinExistence type="predicted"/>
<dbReference type="InterPro" id="IPR040131">
    <property type="entry name" value="MnmG_N"/>
</dbReference>